<proteinExistence type="predicted"/>
<dbReference type="RefSeq" id="WP_002709200.1">
    <property type="nucleotide sequence ID" value="NZ_JH651384.1"/>
</dbReference>
<protein>
    <submittedName>
        <fullName evidence="2">Uncharacterized protein</fullName>
    </submittedName>
</protein>
<gene>
    <name evidence="2" type="ORF">Thini_2757</name>
</gene>
<sequence>MKSKHATKAQKNAGIKLWNAIKEEVNFTDEFDLGGELKQKADELLQAMKIQVWRISLAKGTKDEALKVVFTYNQSVNDLLAEKMEPERDDFVKNQPADEDCPPDTQEG</sequence>
<accession>A0A656HGZ0</accession>
<reference evidence="3" key="1">
    <citation type="journal article" date="2011" name="Stand. Genomic Sci.">
        <title>Genome sequence of the filamentous, gliding Thiothrix nivea neotype strain (JP2(T)).</title>
        <authorList>
            <person name="Lapidus A."/>
            <person name="Nolan M."/>
            <person name="Lucas S."/>
            <person name="Glavina Del Rio T."/>
            <person name="Tice H."/>
            <person name="Cheng J.F."/>
            <person name="Tapia R."/>
            <person name="Han C."/>
            <person name="Goodwin L."/>
            <person name="Pitluck S."/>
            <person name="Liolios K."/>
            <person name="Pagani I."/>
            <person name="Ivanova N."/>
            <person name="Huntemann M."/>
            <person name="Mavromatis K."/>
            <person name="Mikhailova N."/>
            <person name="Pati A."/>
            <person name="Chen A."/>
            <person name="Palaniappan K."/>
            <person name="Land M."/>
            <person name="Brambilla E.M."/>
            <person name="Rohde M."/>
            <person name="Abt B."/>
            <person name="Verbarg S."/>
            <person name="Goker M."/>
            <person name="Bristow J."/>
            <person name="Eisen J.A."/>
            <person name="Markowitz V."/>
            <person name="Hugenholtz P."/>
            <person name="Kyrpides N.C."/>
            <person name="Klenk H.P."/>
            <person name="Woyke T."/>
        </authorList>
    </citation>
    <scope>NUCLEOTIDE SEQUENCE [LARGE SCALE GENOMIC DNA]</scope>
    <source>
        <strain evidence="3">ATCC 35100 / DSM 5205 / JP2</strain>
    </source>
</reference>
<feature type="region of interest" description="Disordered" evidence="1">
    <location>
        <begin position="84"/>
        <end position="108"/>
    </location>
</feature>
<dbReference type="EMBL" id="JH651384">
    <property type="protein sequence ID" value="EIJ35294.1"/>
    <property type="molecule type" value="Genomic_DNA"/>
</dbReference>
<keyword evidence="3" id="KW-1185">Reference proteome</keyword>
<feature type="compositionally biased region" description="Acidic residues" evidence="1">
    <location>
        <begin position="97"/>
        <end position="108"/>
    </location>
</feature>
<organism evidence="2 3">
    <name type="scientific">Thiothrix nivea (strain ATCC 35100 / DSM 5205 / JP2)</name>
    <dbReference type="NCBI Taxonomy" id="870187"/>
    <lineage>
        <taxon>Bacteria</taxon>
        <taxon>Pseudomonadati</taxon>
        <taxon>Pseudomonadota</taxon>
        <taxon>Gammaproteobacteria</taxon>
        <taxon>Thiotrichales</taxon>
        <taxon>Thiotrichaceae</taxon>
        <taxon>Thiothrix</taxon>
    </lineage>
</organism>
<dbReference type="AlphaFoldDB" id="A0A656HGZ0"/>
<evidence type="ECO:0000256" key="1">
    <source>
        <dbReference type="SAM" id="MobiDB-lite"/>
    </source>
</evidence>
<dbReference type="Proteomes" id="UP000005317">
    <property type="component" value="Unassembled WGS sequence"/>
</dbReference>
<evidence type="ECO:0000313" key="2">
    <source>
        <dbReference type="EMBL" id="EIJ35294.1"/>
    </source>
</evidence>
<name>A0A656HGZ0_THINJ</name>
<evidence type="ECO:0000313" key="3">
    <source>
        <dbReference type="Proteomes" id="UP000005317"/>
    </source>
</evidence>